<gene>
    <name evidence="1" type="primary">26</name>
    <name evidence="1" type="ORF">PBI_ARIADNE_26</name>
</gene>
<evidence type="ECO:0000313" key="1">
    <source>
        <dbReference type="EMBL" id="QGJ89431.1"/>
    </source>
</evidence>
<accession>A0A649VAP0</accession>
<dbReference type="GeneID" id="80005535"/>
<dbReference type="Proteomes" id="UP000424003">
    <property type="component" value="Segment"/>
</dbReference>
<organism evidence="1 2">
    <name type="scientific">Microbacterium phage Ariadne</name>
    <dbReference type="NCBI Taxonomy" id="2656546"/>
    <lineage>
        <taxon>Viruses</taxon>
        <taxon>Duplodnaviria</taxon>
        <taxon>Heunggongvirae</taxon>
        <taxon>Uroviricota</taxon>
        <taxon>Caudoviricetes</taxon>
        <taxon>Hodgkinviridae</taxon>
        <taxon>Metamorphoovirus</taxon>
        <taxon>Metamorphoovirus ariadne</taxon>
    </lineage>
</organism>
<reference evidence="1 2" key="1">
    <citation type="submission" date="2019-10" db="EMBL/GenBank/DDBJ databases">
        <authorList>
            <person name="Mahalingam V.A."/>
            <person name="Aull H.A."/>
            <person name="Garlena R.A."/>
            <person name="Russell D.A."/>
            <person name="Pope W.H."/>
            <person name="Jacobs-Sera D."/>
            <person name="Hatfull G.F."/>
        </authorList>
    </citation>
    <scope>NUCLEOTIDE SEQUENCE [LARGE SCALE GENOMIC DNA]</scope>
</reference>
<keyword evidence="2" id="KW-1185">Reference proteome</keyword>
<dbReference type="KEGG" id="vg:80005535"/>
<proteinExistence type="predicted"/>
<evidence type="ECO:0000313" key="2">
    <source>
        <dbReference type="Proteomes" id="UP000424003"/>
    </source>
</evidence>
<name>A0A649VAP0_9CAUD</name>
<protein>
    <submittedName>
        <fullName evidence="1">Uncharacterized protein</fullName>
    </submittedName>
</protein>
<dbReference type="RefSeq" id="YP_010751862.1">
    <property type="nucleotide sequence ID" value="NC_073374.1"/>
</dbReference>
<dbReference type="EMBL" id="MN585986">
    <property type="protein sequence ID" value="QGJ89431.1"/>
    <property type="molecule type" value="Genomic_DNA"/>
</dbReference>
<sequence>MKFLAGWIAGIATAWAALAIYQRIPPLSEVVWETDDSVVLPGLKPGTEYVIEHARGVRRPGYDDSTARPIPPEGHLYASGGGWIAPSEALVVGSILDDIPEQDVTR</sequence>